<evidence type="ECO:0000313" key="2">
    <source>
        <dbReference type="Proteomes" id="UP001055072"/>
    </source>
</evidence>
<dbReference type="EMBL" id="MU274932">
    <property type="protein sequence ID" value="KAI0085328.1"/>
    <property type="molecule type" value="Genomic_DNA"/>
</dbReference>
<comment type="caution">
    <text evidence="1">The sequence shown here is derived from an EMBL/GenBank/DDBJ whole genome shotgun (WGS) entry which is preliminary data.</text>
</comment>
<keyword evidence="2" id="KW-1185">Reference proteome</keyword>
<protein>
    <submittedName>
        <fullName evidence="1">Uncharacterized protein</fullName>
    </submittedName>
</protein>
<name>A0ACB8TTK2_9APHY</name>
<feature type="non-terminal residue" evidence="1">
    <location>
        <position position="293"/>
    </location>
</feature>
<proteinExistence type="predicted"/>
<organism evidence="1 2">
    <name type="scientific">Irpex rosettiformis</name>
    <dbReference type="NCBI Taxonomy" id="378272"/>
    <lineage>
        <taxon>Eukaryota</taxon>
        <taxon>Fungi</taxon>
        <taxon>Dikarya</taxon>
        <taxon>Basidiomycota</taxon>
        <taxon>Agaricomycotina</taxon>
        <taxon>Agaricomycetes</taxon>
        <taxon>Polyporales</taxon>
        <taxon>Irpicaceae</taxon>
        <taxon>Irpex</taxon>
    </lineage>
</organism>
<gene>
    <name evidence="1" type="ORF">BDY19DRAFT_896828</name>
</gene>
<accession>A0ACB8TTK2</accession>
<evidence type="ECO:0000313" key="1">
    <source>
        <dbReference type="EMBL" id="KAI0085328.1"/>
    </source>
</evidence>
<dbReference type="Proteomes" id="UP001055072">
    <property type="component" value="Unassembled WGS sequence"/>
</dbReference>
<reference evidence="1" key="1">
    <citation type="journal article" date="2021" name="Environ. Microbiol.">
        <title>Gene family expansions and transcriptome signatures uncover fungal adaptations to wood decay.</title>
        <authorList>
            <person name="Hage H."/>
            <person name="Miyauchi S."/>
            <person name="Viragh M."/>
            <person name="Drula E."/>
            <person name="Min B."/>
            <person name="Chaduli D."/>
            <person name="Navarro D."/>
            <person name="Favel A."/>
            <person name="Norest M."/>
            <person name="Lesage-Meessen L."/>
            <person name="Balint B."/>
            <person name="Merenyi Z."/>
            <person name="de Eugenio L."/>
            <person name="Morin E."/>
            <person name="Martinez A.T."/>
            <person name="Baldrian P."/>
            <person name="Stursova M."/>
            <person name="Martinez M.J."/>
            <person name="Novotny C."/>
            <person name="Magnuson J.K."/>
            <person name="Spatafora J.W."/>
            <person name="Maurice S."/>
            <person name="Pangilinan J."/>
            <person name="Andreopoulos W."/>
            <person name="LaButti K."/>
            <person name="Hundley H."/>
            <person name="Na H."/>
            <person name="Kuo A."/>
            <person name="Barry K."/>
            <person name="Lipzen A."/>
            <person name="Henrissat B."/>
            <person name="Riley R."/>
            <person name="Ahrendt S."/>
            <person name="Nagy L.G."/>
            <person name="Grigoriev I.V."/>
            <person name="Martin F."/>
            <person name="Rosso M.N."/>
        </authorList>
    </citation>
    <scope>NUCLEOTIDE SEQUENCE</scope>
    <source>
        <strain evidence="1">CBS 384.51</strain>
    </source>
</reference>
<sequence length="293" mass="33114">MDLSKISSSELLSRGLLNLWRKDQEGGYVVQHGWIPARDFHGGGNSQNIGSNENFWEKAYPTLFPYGEGGPERSRPIALSLAEHVRWLMSYHDRRFPLHRDFLFAAYSVQQRRQTLAGARVQARRRDFERDQALLSSLTKEELKLAAEEEEHGVTSTNPAVLALKRHVHGTARRVVGADSTRISIRPLIWSTSFAFGPANVWLTINPDDIHDPVAQYFVGNEVDMEAFACLTERTGNEWVKNMASDGYGAATYFDFIIHSVFETLFGIQSTPNRVFTKKGVYGYVRAYIGAVE</sequence>